<keyword evidence="2" id="KW-1185">Reference proteome</keyword>
<protein>
    <submittedName>
        <fullName evidence="1">Uncharacterized protein</fullName>
    </submittedName>
</protein>
<evidence type="ECO:0000313" key="2">
    <source>
        <dbReference type="Proteomes" id="UP000663069"/>
    </source>
</evidence>
<proteinExistence type="predicted"/>
<reference evidence="1 2" key="1">
    <citation type="submission" date="2020-10" db="EMBL/GenBank/DDBJ databases">
        <title>Genome Sequencing of Rodentibacter spp. strain DSM111151.</title>
        <authorList>
            <person name="Benga L."/>
            <person name="Lautwein T."/>
        </authorList>
    </citation>
    <scope>NUCLEOTIDE SEQUENCE [LARGE SCALE GENOMIC DNA]</scope>
    <source>
        <strain evidence="1 2">DSM 111151</strain>
    </source>
</reference>
<dbReference type="EMBL" id="CP063056">
    <property type="protein sequence ID" value="QPB42244.1"/>
    <property type="molecule type" value="Genomic_DNA"/>
</dbReference>
<name>A0ABX6UWU4_9PAST</name>
<gene>
    <name evidence="1" type="ORF">IHV77_10080</name>
</gene>
<accession>A0ABX6UWU4</accession>
<dbReference type="RefSeq" id="WP_194811826.1">
    <property type="nucleotide sequence ID" value="NZ_CP063056.1"/>
</dbReference>
<sequence>MAKTNKNQSVNAMFAYNVAKDIVNLENEIKKLKGLPASNSGKPEMSATPTAKGYILNVKLKAGITDSHANFNLNIPSEFIGLTAKVDVYSTSKIYRNGATEEIDRKLGDAFFERLPVKLSEQNLMFNSMKVSRYGQENNEGYFEENRVFIIYPLNVIGDTIEVEPSTA</sequence>
<evidence type="ECO:0000313" key="1">
    <source>
        <dbReference type="EMBL" id="QPB42244.1"/>
    </source>
</evidence>
<organism evidence="1 2">
    <name type="scientific">Rodentibacter haemolyticus</name>
    <dbReference type="NCBI Taxonomy" id="2778911"/>
    <lineage>
        <taxon>Bacteria</taxon>
        <taxon>Pseudomonadati</taxon>
        <taxon>Pseudomonadota</taxon>
        <taxon>Gammaproteobacteria</taxon>
        <taxon>Pasteurellales</taxon>
        <taxon>Pasteurellaceae</taxon>
        <taxon>Rodentibacter</taxon>
    </lineage>
</organism>
<dbReference type="Proteomes" id="UP000663069">
    <property type="component" value="Chromosome"/>
</dbReference>